<dbReference type="InterPro" id="IPR011928">
    <property type="entry name" value="Phage_phiJL001_Gp84"/>
</dbReference>
<dbReference type="NCBIfam" id="TIGR02218">
    <property type="entry name" value="phg_TIGR02218"/>
    <property type="match status" value="1"/>
</dbReference>
<dbReference type="InterPro" id="IPR018964">
    <property type="entry name" value="Phage_phiJL001_Gp84_C"/>
</dbReference>
<evidence type="ECO:0000259" key="1">
    <source>
        <dbReference type="Pfam" id="PF09356"/>
    </source>
</evidence>
<comment type="caution">
    <text evidence="2">The sequence shown here is derived from an EMBL/GenBank/DDBJ whole genome shotgun (WGS) entry which is preliminary data.</text>
</comment>
<protein>
    <submittedName>
        <fullName evidence="2">DUF2163 domain-containing protein</fullName>
    </submittedName>
</protein>
<name>A0A967BAG9_9RHOB</name>
<keyword evidence="3" id="KW-1185">Reference proteome</keyword>
<sequence length="296" mass="32296">MSGLNAGLKAHLESGITTVCRCWAVTRRDGVVMGFTDHDCGLAFDDIQFKADTGLSALALQQSTGLSVDNTEALGALSDAAIREDDIEAGRFDGAEVRAWLVNWADVSQRQLQFRGSIGELRRAGGAFEAELRGLTDVLNVPLGRVYQKPCSAVLGDRTCGFETQTPGYFADLVVEKVEDRRVFRFAGLDGFDAGWFRHGLLRMQSGAADGLRGAIKRDVFDGSARVIELWHPLRAEIAPGDQLRLTAGCDKRMETCRLKFQNLPNFQGFPDIPGDDWSITDPARAGSLTGRSRRG</sequence>
<dbReference type="Pfam" id="PF09931">
    <property type="entry name" value="Phage_phiJL001_Gp84_N"/>
    <property type="match status" value="1"/>
</dbReference>
<evidence type="ECO:0000313" key="2">
    <source>
        <dbReference type="EMBL" id="NHQ73464.1"/>
    </source>
</evidence>
<proteinExistence type="predicted"/>
<gene>
    <name evidence="2" type="ORF">HAT86_03150</name>
</gene>
<feature type="domain" description="Bacteriophage phiJL001 Gp84 C-terminal" evidence="1">
    <location>
        <begin position="195"/>
        <end position="277"/>
    </location>
</feature>
<evidence type="ECO:0000313" key="3">
    <source>
        <dbReference type="Proteomes" id="UP000639775"/>
    </source>
</evidence>
<dbReference type="RefSeq" id="WP_167193304.1">
    <property type="nucleotide sequence ID" value="NZ_JAAORB010000003.1"/>
</dbReference>
<dbReference type="Pfam" id="PF09356">
    <property type="entry name" value="Phage_BR0599"/>
    <property type="match status" value="1"/>
</dbReference>
<dbReference type="AlphaFoldDB" id="A0A967BAG9"/>
<dbReference type="Proteomes" id="UP000639775">
    <property type="component" value="Unassembled WGS sequence"/>
</dbReference>
<dbReference type="EMBL" id="JAAORB010000003">
    <property type="protein sequence ID" value="NHQ73464.1"/>
    <property type="molecule type" value="Genomic_DNA"/>
</dbReference>
<accession>A0A967BAG9</accession>
<organism evidence="2 3">
    <name type="scientific">Roseovarius gahaiensis</name>
    <dbReference type="NCBI Taxonomy" id="2716691"/>
    <lineage>
        <taxon>Bacteria</taxon>
        <taxon>Pseudomonadati</taxon>
        <taxon>Pseudomonadota</taxon>
        <taxon>Alphaproteobacteria</taxon>
        <taxon>Rhodobacterales</taxon>
        <taxon>Roseobacteraceae</taxon>
        <taxon>Roseovarius</taxon>
    </lineage>
</organism>
<reference evidence="2" key="1">
    <citation type="submission" date="2020-03" db="EMBL/GenBank/DDBJ databases">
        <title>Roseovarius gahaiensis sp. nov., isolated from Gahai Saline Lake, China.</title>
        <authorList>
            <person name="Sun X."/>
        </authorList>
    </citation>
    <scope>NUCLEOTIDE SEQUENCE</scope>
    <source>
        <strain evidence="2">GH877</strain>
    </source>
</reference>